<evidence type="ECO:0000256" key="4">
    <source>
        <dbReference type="ARBA" id="ARBA00023157"/>
    </source>
</evidence>
<dbReference type="PROSITE" id="PS51162">
    <property type="entry name" value="THYROGLOBULIN_1_2"/>
    <property type="match status" value="1"/>
</dbReference>
<dbReference type="EMBL" id="GDRN01075061">
    <property type="protein sequence ID" value="JAI63128.1"/>
    <property type="molecule type" value="Transcribed_RNA"/>
</dbReference>
<keyword evidence="4 5" id="KW-1015">Disulfide bond</keyword>
<accession>A0A0N7ZC08</accession>
<evidence type="ECO:0000256" key="1">
    <source>
        <dbReference type="ARBA" id="ARBA00004613"/>
    </source>
</evidence>
<dbReference type="InterPro" id="IPR051950">
    <property type="entry name" value="Dev_reg/Prot_inhib"/>
</dbReference>
<dbReference type="GO" id="GO:0005604">
    <property type="term" value="C:basement membrane"/>
    <property type="evidence" value="ECO:0007669"/>
    <property type="project" value="TreeGrafter"/>
</dbReference>
<name>A0A0N7ZC08_SCYOL</name>
<comment type="caution">
    <text evidence="5">Lacks conserved residue(s) required for the propagation of feature annotation.</text>
</comment>
<evidence type="ECO:0000313" key="7">
    <source>
        <dbReference type="EMBL" id="JAI63128.1"/>
    </source>
</evidence>
<dbReference type="InterPro" id="IPR036857">
    <property type="entry name" value="Thyroglobulin_1_sf"/>
</dbReference>
<dbReference type="Gene3D" id="4.10.800.10">
    <property type="entry name" value="Thyroglobulin type-1"/>
    <property type="match status" value="2"/>
</dbReference>
<keyword evidence="2" id="KW-0964">Secreted</keyword>
<sequence>MQLYNSLYLTECSLYWQDTLKKGLNLGMRCLPNGNFDSLQCIDTYCFCYNDTTDAVTYGPVSKSMIKFMPCYNKNIHFESYNNPCHNAQEAWDVQGGDADIIIAEVPRPVCSPDGYYAAVQYSAGKAYCADRNGNRIEDYELPIHEAGNMNCHCPRRRKMMEENGYGASKPKCCSDGQYYPWQTRGPHSYCVDDNGNQYGKTATITNMEDLPCYTKTPCSAK</sequence>
<dbReference type="AlphaFoldDB" id="A0A0N7ZC08"/>
<dbReference type="PANTHER" id="PTHR12352">
    <property type="entry name" value="SECRETED MODULAR CALCIUM-BINDING PROTEIN"/>
    <property type="match status" value="1"/>
</dbReference>
<comment type="subcellular location">
    <subcellularLocation>
        <location evidence="1">Secreted</location>
    </subcellularLocation>
</comment>
<evidence type="ECO:0000256" key="2">
    <source>
        <dbReference type="ARBA" id="ARBA00022525"/>
    </source>
</evidence>
<feature type="disulfide bond" evidence="5">
    <location>
        <begin position="154"/>
        <end position="173"/>
    </location>
</feature>
<organism evidence="7">
    <name type="scientific">Scylla olivacea</name>
    <name type="common">Orange mud crab</name>
    <name type="synonym">Cancer olivacea</name>
    <dbReference type="NCBI Taxonomy" id="85551"/>
    <lineage>
        <taxon>Eukaryota</taxon>
        <taxon>Metazoa</taxon>
        <taxon>Ecdysozoa</taxon>
        <taxon>Arthropoda</taxon>
        <taxon>Crustacea</taxon>
        <taxon>Multicrustacea</taxon>
        <taxon>Malacostraca</taxon>
        <taxon>Eumalacostraca</taxon>
        <taxon>Eucarida</taxon>
        <taxon>Decapoda</taxon>
        <taxon>Pleocyemata</taxon>
        <taxon>Brachyura</taxon>
        <taxon>Eubrachyura</taxon>
        <taxon>Portunoidea</taxon>
        <taxon>Portunidae</taxon>
        <taxon>Portuninae</taxon>
        <taxon>Scylla</taxon>
    </lineage>
</organism>
<dbReference type="InterPro" id="IPR000716">
    <property type="entry name" value="Thyroglobulin_1"/>
</dbReference>
<dbReference type="SMART" id="SM00211">
    <property type="entry name" value="TY"/>
    <property type="match status" value="1"/>
</dbReference>
<dbReference type="SUPFAM" id="SSF57610">
    <property type="entry name" value="Thyroglobulin type-1 domain"/>
    <property type="match status" value="3"/>
</dbReference>
<evidence type="ECO:0000256" key="5">
    <source>
        <dbReference type="PROSITE-ProRule" id="PRU00500"/>
    </source>
</evidence>
<evidence type="ECO:0000256" key="3">
    <source>
        <dbReference type="ARBA" id="ARBA00022737"/>
    </source>
</evidence>
<reference evidence="7" key="1">
    <citation type="submission" date="2015-09" db="EMBL/GenBank/DDBJ databases">
        <title>Scylla olivacea transcriptome.</title>
        <authorList>
            <person name="Ikhwanuddin M."/>
        </authorList>
    </citation>
    <scope>NUCLEOTIDE SEQUENCE</scope>
</reference>
<feature type="domain" description="Thyroglobulin type-1" evidence="6">
    <location>
        <begin position="151"/>
        <end position="213"/>
    </location>
</feature>
<protein>
    <recommendedName>
        <fullName evidence="6">Thyroglobulin type-1 domain-containing protein</fullName>
    </recommendedName>
</protein>
<dbReference type="GO" id="GO:0005615">
    <property type="term" value="C:extracellular space"/>
    <property type="evidence" value="ECO:0007669"/>
    <property type="project" value="TreeGrafter"/>
</dbReference>
<proteinExistence type="predicted"/>
<evidence type="ECO:0000259" key="6">
    <source>
        <dbReference type="PROSITE" id="PS51162"/>
    </source>
</evidence>
<dbReference type="PANTHER" id="PTHR12352:SF24">
    <property type="entry name" value="THYROGLOBULIN TYPE-1 DOMAIN-CONTAINING PROTEIN"/>
    <property type="match status" value="1"/>
</dbReference>
<keyword evidence="3" id="KW-0677">Repeat</keyword>
<dbReference type="GO" id="GO:0007160">
    <property type="term" value="P:cell-matrix adhesion"/>
    <property type="evidence" value="ECO:0007669"/>
    <property type="project" value="TreeGrafter"/>
</dbReference>